<reference evidence="2 3" key="1">
    <citation type="submission" date="2020-08" db="EMBL/GenBank/DDBJ databases">
        <title>Genomic Encyclopedia of Type Strains, Phase IV (KMG-IV): sequencing the most valuable type-strain genomes for metagenomic binning, comparative biology and taxonomic classification.</title>
        <authorList>
            <person name="Goeker M."/>
        </authorList>
    </citation>
    <scope>NUCLEOTIDE SEQUENCE [LARGE SCALE GENOMIC DNA]</scope>
    <source>
        <strain evidence="2 3">DSM 27057</strain>
    </source>
</reference>
<evidence type="ECO:0000313" key="3">
    <source>
        <dbReference type="Proteomes" id="UP000548867"/>
    </source>
</evidence>
<dbReference type="Pfam" id="PF08240">
    <property type="entry name" value="ADH_N"/>
    <property type="match status" value="1"/>
</dbReference>
<gene>
    <name evidence="2" type="ORF">GGR38_001150</name>
</gene>
<dbReference type="Gene3D" id="3.90.180.10">
    <property type="entry name" value="Medium-chain alcohol dehydrogenases, catalytic domain"/>
    <property type="match status" value="1"/>
</dbReference>
<organism evidence="2 3">
    <name type="scientific">Novosphingobium sediminicola</name>
    <dbReference type="NCBI Taxonomy" id="563162"/>
    <lineage>
        <taxon>Bacteria</taxon>
        <taxon>Pseudomonadati</taxon>
        <taxon>Pseudomonadota</taxon>
        <taxon>Alphaproteobacteria</taxon>
        <taxon>Sphingomonadales</taxon>
        <taxon>Sphingomonadaceae</taxon>
        <taxon>Novosphingobium</taxon>
    </lineage>
</organism>
<dbReference type="PANTHER" id="PTHR45033:SF2">
    <property type="entry name" value="ZINC-TYPE ALCOHOL DEHYDROGENASE-LIKE PROTEIN C1773.06C"/>
    <property type="match status" value="1"/>
</dbReference>
<dbReference type="InterPro" id="IPR011032">
    <property type="entry name" value="GroES-like_sf"/>
</dbReference>
<proteinExistence type="predicted"/>
<evidence type="ECO:0000313" key="2">
    <source>
        <dbReference type="EMBL" id="MBB3954223.1"/>
    </source>
</evidence>
<sequence>MKAYEIGPQTGLDSLHAVTRETPKPGFGEVLLKTRLVALNNRDIQVLEGRYGAKKAENRIPVSEGVGEVVELGEGVSGLALGDRAVFAHFVNWIDGAFSLGHFGVDYGITHDGWLAEYIRVPAAALVKVPESLSDEQVAPLASSALTAWHAVVEVGQIKASDTVLALGTGGVAIWALQIAKAHGARVIITSSSDEKLELARKLGADITINYRTNPDWEAEVMKATGGAGADIIVETGGYDTHAKSILAAAANARISFISVAPREGAPAINVGLVIYKNLVLKGIAEGSRAMLARLVRTIEQQNIQPVIDSTFAFDEAPAAYAHLKSGSHVGKILIRVSE</sequence>
<comment type="caution">
    <text evidence="2">The sequence shown here is derived from an EMBL/GenBank/DDBJ whole genome shotgun (WGS) entry which is preliminary data.</text>
</comment>
<dbReference type="InterPro" id="IPR020843">
    <property type="entry name" value="ER"/>
</dbReference>
<dbReference type="EMBL" id="JACIDX010000003">
    <property type="protein sequence ID" value="MBB3954223.1"/>
    <property type="molecule type" value="Genomic_DNA"/>
</dbReference>
<dbReference type="InterPro" id="IPR052711">
    <property type="entry name" value="Zinc_ADH-like"/>
</dbReference>
<dbReference type="Pfam" id="PF00107">
    <property type="entry name" value="ADH_zinc_N"/>
    <property type="match status" value="1"/>
</dbReference>
<dbReference type="GO" id="GO:0016491">
    <property type="term" value="F:oxidoreductase activity"/>
    <property type="evidence" value="ECO:0007669"/>
    <property type="project" value="InterPro"/>
</dbReference>
<dbReference type="AlphaFoldDB" id="A0A7W6G5F9"/>
<dbReference type="PANTHER" id="PTHR45033">
    <property type="match status" value="1"/>
</dbReference>
<dbReference type="SMART" id="SM00829">
    <property type="entry name" value="PKS_ER"/>
    <property type="match status" value="1"/>
</dbReference>
<evidence type="ECO:0000259" key="1">
    <source>
        <dbReference type="SMART" id="SM00829"/>
    </source>
</evidence>
<name>A0A7W6G5F9_9SPHN</name>
<accession>A0A7W6G5F9</accession>
<feature type="domain" description="Enoyl reductase (ER)" evidence="1">
    <location>
        <begin position="11"/>
        <end position="335"/>
    </location>
</feature>
<dbReference type="SUPFAM" id="SSF51735">
    <property type="entry name" value="NAD(P)-binding Rossmann-fold domains"/>
    <property type="match status" value="1"/>
</dbReference>
<dbReference type="InterPro" id="IPR013154">
    <property type="entry name" value="ADH-like_N"/>
</dbReference>
<keyword evidence="3" id="KW-1185">Reference proteome</keyword>
<dbReference type="Gene3D" id="3.40.50.720">
    <property type="entry name" value="NAD(P)-binding Rossmann-like Domain"/>
    <property type="match status" value="1"/>
</dbReference>
<protein>
    <submittedName>
        <fullName evidence="2">NADPH:quinone reductase-like Zn-dependent oxidoreductase</fullName>
    </submittedName>
</protein>
<dbReference type="InterPro" id="IPR013149">
    <property type="entry name" value="ADH-like_C"/>
</dbReference>
<dbReference type="Proteomes" id="UP000548867">
    <property type="component" value="Unassembled WGS sequence"/>
</dbReference>
<dbReference type="CDD" id="cd08276">
    <property type="entry name" value="MDR7"/>
    <property type="match status" value="1"/>
</dbReference>
<dbReference type="SUPFAM" id="SSF50129">
    <property type="entry name" value="GroES-like"/>
    <property type="match status" value="1"/>
</dbReference>
<dbReference type="InterPro" id="IPR036291">
    <property type="entry name" value="NAD(P)-bd_dom_sf"/>
</dbReference>
<dbReference type="RefSeq" id="WP_183623538.1">
    <property type="nucleotide sequence ID" value="NZ_JACIDX010000003.1"/>
</dbReference>